<dbReference type="OrthoDB" id="2360771at2"/>
<dbReference type="EMBL" id="RHIB01000003">
    <property type="protein sequence ID" value="RNA66695.1"/>
    <property type="molecule type" value="Genomic_DNA"/>
</dbReference>
<dbReference type="RefSeq" id="WP_122900395.1">
    <property type="nucleotide sequence ID" value="NZ_RHIB01000003.1"/>
</dbReference>
<comment type="caution">
    <text evidence="1">The sequence shown here is derived from an EMBL/GenBank/DDBJ whole genome shotgun (WGS) entry which is preliminary data.</text>
</comment>
<name>A0A3M7TMD0_9BACI</name>
<accession>A0A3M7TMD0</accession>
<reference evidence="1 2" key="1">
    <citation type="submission" date="2018-10" db="EMBL/GenBank/DDBJ databases">
        <title>Bacillus Keqinensis sp. nov., a moderately halophilic bacterium isolated from a saline-alkaline lake.</title>
        <authorList>
            <person name="Wang H."/>
        </authorList>
    </citation>
    <scope>NUCLEOTIDE SEQUENCE [LARGE SCALE GENOMIC DNA]</scope>
    <source>
        <strain evidence="1 2">KQ-3</strain>
    </source>
</reference>
<organism evidence="1 2">
    <name type="scientific">Alteribacter keqinensis</name>
    <dbReference type="NCBI Taxonomy" id="2483800"/>
    <lineage>
        <taxon>Bacteria</taxon>
        <taxon>Bacillati</taxon>
        <taxon>Bacillota</taxon>
        <taxon>Bacilli</taxon>
        <taxon>Bacillales</taxon>
        <taxon>Bacillaceae</taxon>
        <taxon>Alteribacter</taxon>
    </lineage>
</organism>
<dbReference type="Proteomes" id="UP000278746">
    <property type="component" value="Unassembled WGS sequence"/>
</dbReference>
<gene>
    <name evidence="1" type="ORF">EBO34_15885</name>
</gene>
<dbReference type="CDD" id="cd07812">
    <property type="entry name" value="SRPBCC"/>
    <property type="match status" value="1"/>
</dbReference>
<evidence type="ECO:0000313" key="2">
    <source>
        <dbReference type="Proteomes" id="UP000278746"/>
    </source>
</evidence>
<dbReference type="AlphaFoldDB" id="A0A3M7TMD0"/>
<protein>
    <submittedName>
        <fullName evidence="1">SRPBCC family protein</fullName>
    </submittedName>
</protein>
<proteinExistence type="predicted"/>
<dbReference type="SUPFAM" id="SSF55961">
    <property type="entry name" value="Bet v1-like"/>
    <property type="match status" value="1"/>
</dbReference>
<evidence type="ECO:0000313" key="1">
    <source>
        <dbReference type="EMBL" id="RNA66695.1"/>
    </source>
</evidence>
<keyword evidence="2" id="KW-1185">Reference proteome</keyword>
<sequence>MIKWKEERLMETDIETVWTLFSDEQIQNIMPKVKEHTLIHKEDGVVGSKYRQKYEEGKRVETYTVHVLGYEETAEEKYLKLGFVLAKMFDITFSFTLIKAAESQTVFIYEGRNKGVNFAGRTLLKLGGEKNNKKVVDDFMDTVQAEASKSAGQ</sequence>